<dbReference type="RefSeq" id="WP_104912996.1">
    <property type="nucleotide sequence ID" value="NZ_CP026923.1"/>
</dbReference>
<feature type="domain" description="N-acetyltransferase" evidence="2">
    <location>
        <begin position="4"/>
        <end position="151"/>
    </location>
</feature>
<proteinExistence type="predicted"/>
<dbReference type="KEGG" id="psai:C3B54_11372"/>
<dbReference type="Proteomes" id="UP000243077">
    <property type="component" value="Chromosome"/>
</dbReference>
<gene>
    <name evidence="3" type="ORF">C3B54_11372</name>
</gene>
<dbReference type="Gene3D" id="3.40.630.30">
    <property type="match status" value="1"/>
</dbReference>
<name>A0A2L2BNX2_9MICO</name>
<dbReference type="CDD" id="cd04301">
    <property type="entry name" value="NAT_SF"/>
    <property type="match status" value="1"/>
</dbReference>
<reference evidence="3 4" key="1">
    <citation type="submission" date="2018-02" db="EMBL/GenBank/DDBJ databases">
        <title>Complete genome of the streamlined marine actinobacterium Pontimonas salivibrio CL-TW6 adapted to coastal planktonic lifestype.</title>
        <authorList>
            <person name="Cho B.C."/>
            <person name="Hardies S.C."/>
            <person name="Jang G.I."/>
            <person name="Hwang C.Y."/>
        </authorList>
    </citation>
    <scope>NUCLEOTIDE SEQUENCE [LARGE SCALE GENOMIC DNA]</scope>
    <source>
        <strain evidence="3 4">CL-TW6</strain>
    </source>
</reference>
<dbReference type="SUPFAM" id="SSF55729">
    <property type="entry name" value="Acyl-CoA N-acyltransferases (Nat)"/>
    <property type="match status" value="1"/>
</dbReference>
<sequence>MSELRLEELSAETASAANTLEIRPEQEDFATPVTYTEEEPSVDPSKAWSRVIRKDQEVVGFIRAYFDPEHPLPELRSCIWRITVAGSAQGAGVGRFAAQAVIDEATTRGFDTLHVMWTPGEAGPGDFFHRLGFIDSGQTSYGDTIGTLSLN</sequence>
<dbReference type="InterPro" id="IPR000182">
    <property type="entry name" value="GNAT_dom"/>
</dbReference>
<organism evidence="3 4">
    <name type="scientific">Pontimonas salivibrio</name>
    <dbReference type="NCBI Taxonomy" id="1159327"/>
    <lineage>
        <taxon>Bacteria</taxon>
        <taxon>Bacillati</taxon>
        <taxon>Actinomycetota</taxon>
        <taxon>Actinomycetes</taxon>
        <taxon>Micrococcales</taxon>
        <taxon>Microbacteriaceae</taxon>
        <taxon>Pontimonas</taxon>
    </lineage>
</organism>
<dbReference type="Pfam" id="PF00583">
    <property type="entry name" value="Acetyltransf_1"/>
    <property type="match status" value="1"/>
</dbReference>
<evidence type="ECO:0000259" key="2">
    <source>
        <dbReference type="PROSITE" id="PS51186"/>
    </source>
</evidence>
<evidence type="ECO:0000313" key="3">
    <source>
        <dbReference type="EMBL" id="AVG23370.1"/>
    </source>
</evidence>
<dbReference type="GO" id="GO:0016747">
    <property type="term" value="F:acyltransferase activity, transferring groups other than amino-acyl groups"/>
    <property type="evidence" value="ECO:0007669"/>
    <property type="project" value="InterPro"/>
</dbReference>
<accession>A0A2L2BNX2</accession>
<dbReference type="AlphaFoldDB" id="A0A2L2BNX2"/>
<keyword evidence="3" id="KW-0808">Transferase</keyword>
<evidence type="ECO:0000256" key="1">
    <source>
        <dbReference type="SAM" id="MobiDB-lite"/>
    </source>
</evidence>
<dbReference type="OrthoDB" id="3526335at2"/>
<dbReference type="InterPro" id="IPR016181">
    <property type="entry name" value="Acyl_CoA_acyltransferase"/>
</dbReference>
<dbReference type="PROSITE" id="PS51186">
    <property type="entry name" value="GNAT"/>
    <property type="match status" value="1"/>
</dbReference>
<protein>
    <submittedName>
        <fullName evidence="3">GCN5 N-acetyltransferase</fullName>
    </submittedName>
</protein>
<keyword evidence="4" id="KW-1185">Reference proteome</keyword>
<evidence type="ECO:0000313" key="4">
    <source>
        <dbReference type="Proteomes" id="UP000243077"/>
    </source>
</evidence>
<dbReference type="EMBL" id="CP026923">
    <property type="protein sequence ID" value="AVG23370.1"/>
    <property type="molecule type" value="Genomic_DNA"/>
</dbReference>
<feature type="region of interest" description="Disordered" evidence="1">
    <location>
        <begin position="15"/>
        <end position="40"/>
    </location>
</feature>